<comment type="pathway">
    <text evidence="2">Protein modification; protein ubiquitination.</text>
</comment>
<evidence type="ECO:0000256" key="12">
    <source>
        <dbReference type="PROSITE-ProRule" id="PRU00023"/>
    </source>
</evidence>
<feature type="domain" description="BTB" evidence="14">
    <location>
        <begin position="55"/>
        <end position="131"/>
    </location>
</feature>
<evidence type="ECO:0000313" key="17">
    <source>
        <dbReference type="Proteomes" id="UP000236630"/>
    </source>
</evidence>
<keyword evidence="6" id="KW-0833">Ubl conjugation pathway</keyword>
<dbReference type="InterPro" id="IPR057250">
    <property type="entry name" value="Znf_C2HC_NPR-type"/>
</dbReference>
<protein>
    <recommendedName>
        <fullName evidence="18">BTB domain-containing protein</fullName>
    </recommendedName>
</protein>
<evidence type="ECO:0000256" key="10">
    <source>
        <dbReference type="ARBA" id="ARBA00023242"/>
    </source>
</evidence>
<evidence type="ECO:0000256" key="7">
    <source>
        <dbReference type="ARBA" id="ARBA00022821"/>
    </source>
</evidence>
<dbReference type="GO" id="GO:0031347">
    <property type="term" value="P:regulation of defense response"/>
    <property type="evidence" value="ECO:0007669"/>
    <property type="project" value="UniProtKB-ARBA"/>
</dbReference>
<dbReference type="PROSITE" id="PS50297">
    <property type="entry name" value="ANK_REP_REGION"/>
    <property type="match status" value="1"/>
</dbReference>
<feature type="repeat" description="ANK" evidence="12">
    <location>
        <begin position="280"/>
        <end position="312"/>
    </location>
</feature>
<feature type="domain" description="C2HC NPR-type" evidence="15">
    <location>
        <begin position="134"/>
        <end position="148"/>
    </location>
</feature>
<gene>
    <name evidence="16" type="ORF">CUMW_229240</name>
</gene>
<dbReference type="PROSITE" id="PS50088">
    <property type="entry name" value="ANK_REPEAT"/>
    <property type="match status" value="1"/>
</dbReference>
<evidence type="ECO:0000256" key="1">
    <source>
        <dbReference type="ARBA" id="ARBA00004123"/>
    </source>
</evidence>
<dbReference type="AlphaFoldDB" id="A0A2H5QGZ9"/>
<keyword evidence="5 13" id="KW-0863">Zinc-finger</keyword>
<comment type="similarity">
    <text evidence="11">Belongs to the plant 'ANKYRIN-BTB/POZ' family. 'NPR1-like' subfamily.</text>
</comment>
<dbReference type="EMBL" id="BDQV01000376">
    <property type="protein sequence ID" value="GAY63882.1"/>
    <property type="molecule type" value="Genomic_DNA"/>
</dbReference>
<evidence type="ECO:0000259" key="14">
    <source>
        <dbReference type="PROSITE" id="PS50097"/>
    </source>
</evidence>
<evidence type="ECO:0000256" key="8">
    <source>
        <dbReference type="ARBA" id="ARBA00022833"/>
    </source>
</evidence>
<dbReference type="GO" id="GO:0009862">
    <property type="term" value="P:systemic acquired resistance, salicylic acid mediated signaling pathway"/>
    <property type="evidence" value="ECO:0007669"/>
    <property type="project" value="InterPro"/>
</dbReference>
<evidence type="ECO:0000256" key="9">
    <source>
        <dbReference type="ARBA" id="ARBA00023043"/>
    </source>
</evidence>
<dbReference type="InterPro" id="IPR011333">
    <property type="entry name" value="SKP1/BTB/POZ_sf"/>
</dbReference>
<evidence type="ECO:0000313" key="16">
    <source>
        <dbReference type="EMBL" id="GAY63882.1"/>
    </source>
</evidence>
<dbReference type="GO" id="GO:0042742">
    <property type="term" value="P:defense response to bacterium"/>
    <property type="evidence" value="ECO:0007669"/>
    <property type="project" value="UniProtKB-ARBA"/>
</dbReference>
<dbReference type="Gene3D" id="1.25.40.20">
    <property type="entry name" value="Ankyrin repeat-containing domain"/>
    <property type="match status" value="1"/>
</dbReference>
<dbReference type="Pfam" id="PF11900">
    <property type="entry name" value="DUF3420"/>
    <property type="match status" value="1"/>
</dbReference>
<dbReference type="Gene3D" id="3.30.710.10">
    <property type="entry name" value="Potassium Channel Kv1.1, Chain A"/>
    <property type="match status" value="1"/>
</dbReference>
<dbReference type="GO" id="GO:2000022">
    <property type="term" value="P:regulation of jasmonic acid mediated signaling pathway"/>
    <property type="evidence" value="ECO:0007669"/>
    <property type="project" value="InterPro"/>
</dbReference>
<evidence type="ECO:0000256" key="2">
    <source>
        <dbReference type="ARBA" id="ARBA00004906"/>
    </source>
</evidence>
<keyword evidence="10" id="KW-0539">Nucleus</keyword>
<dbReference type="InterPro" id="IPR000210">
    <property type="entry name" value="BTB/POZ_dom"/>
</dbReference>
<dbReference type="SMART" id="SM00248">
    <property type="entry name" value="ANK"/>
    <property type="match status" value="2"/>
</dbReference>
<dbReference type="InterPro" id="IPR036770">
    <property type="entry name" value="Ankyrin_rpt-contain_sf"/>
</dbReference>
<dbReference type="SUPFAM" id="SSF48403">
    <property type="entry name" value="Ankyrin repeat"/>
    <property type="match status" value="1"/>
</dbReference>
<comment type="caution">
    <text evidence="16">The sequence shown here is derived from an EMBL/GenBank/DDBJ whole genome shotgun (WGS) entry which is preliminary data.</text>
</comment>
<dbReference type="GO" id="GO:0045087">
    <property type="term" value="P:innate immune response"/>
    <property type="evidence" value="ECO:0007669"/>
    <property type="project" value="UniProtKB-ARBA"/>
</dbReference>
<evidence type="ECO:0000256" key="6">
    <source>
        <dbReference type="ARBA" id="ARBA00022786"/>
    </source>
</evidence>
<dbReference type="InterPro" id="IPR021094">
    <property type="entry name" value="NPR1/NIM1-like_C"/>
</dbReference>
<dbReference type="PANTHER" id="PTHR46475">
    <property type="entry name" value="REGULATORY PROTEIN NPR3"/>
    <property type="match status" value="1"/>
</dbReference>
<dbReference type="InterPro" id="IPR024228">
    <property type="entry name" value="NPR_central_dom"/>
</dbReference>
<keyword evidence="7" id="KW-0611">Plant defense</keyword>
<dbReference type="GO" id="GO:0050832">
    <property type="term" value="P:defense response to fungus"/>
    <property type="evidence" value="ECO:0007669"/>
    <property type="project" value="TreeGrafter"/>
</dbReference>
<dbReference type="GO" id="GO:0016567">
    <property type="term" value="P:protein ubiquitination"/>
    <property type="evidence" value="ECO:0007669"/>
    <property type="project" value="UniProtKB-UniPathway"/>
</dbReference>
<dbReference type="Pfam" id="PF12796">
    <property type="entry name" value="Ank_2"/>
    <property type="match status" value="1"/>
</dbReference>
<dbReference type="STRING" id="55188.A0A2H5QGZ9"/>
<keyword evidence="9 12" id="KW-0040">ANK repeat</keyword>
<evidence type="ECO:0000256" key="5">
    <source>
        <dbReference type="ARBA" id="ARBA00022771"/>
    </source>
</evidence>
<dbReference type="PROSITE" id="PS50097">
    <property type="entry name" value="BTB"/>
    <property type="match status" value="1"/>
</dbReference>
<dbReference type="GO" id="GO:0005634">
    <property type="term" value="C:nucleus"/>
    <property type="evidence" value="ECO:0007669"/>
    <property type="project" value="UniProtKB-SubCell"/>
</dbReference>
<keyword evidence="3" id="KW-0479">Metal-binding</keyword>
<dbReference type="Pfam" id="PF12313">
    <property type="entry name" value="NPR1_like_C"/>
    <property type="match status" value="2"/>
</dbReference>
<dbReference type="UniPathway" id="UPA00143"/>
<dbReference type="InterPro" id="IPR044292">
    <property type="entry name" value="NPR"/>
</dbReference>
<evidence type="ECO:0008006" key="18">
    <source>
        <dbReference type="Google" id="ProtNLM"/>
    </source>
</evidence>
<proteinExistence type="inferred from homology"/>
<comment type="caution">
    <text evidence="13">Lacks conserved residue(s) required for the propagation of feature annotation.</text>
</comment>
<dbReference type="SUPFAM" id="SSF54695">
    <property type="entry name" value="POZ domain"/>
    <property type="match status" value="1"/>
</dbReference>
<dbReference type="Pfam" id="PF00651">
    <property type="entry name" value="BTB"/>
    <property type="match status" value="1"/>
</dbReference>
<dbReference type="GO" id="GO:0008270">
    <property type="term" value="F:zinc ion binding"/>
    <property type="evidence" value="ECO:0007669"/>
    <property type="project" value="UniProtKB-KW"/>
</dbReference>
<reference evidence="16 17" key="1">
    <citation type="journal article" date="2017" name="Front. Genet.">
        <title>Draft sequencing of the heterozygous diploid genome of Satsuma (Citrus unshiu Marc.) using a hybrid assembly approach.</title>
        <authorList>
            <person name="Shimizu T."/>
            <person name="Tanizawa Y."/>
            <person name="Mochizuki T."/>
            <person name="Nagasaki H."/>
            <person name="Yoshioka T."/>
            <person name="Toyoda A."/>
            <person name="Fujiyama A."/>
            <person name="Kaminuma E."/>
            <person name="Nakamura Y."/>
        </authorList>
    </citation>
    <scope>NUCLEOTIDE SEQUENCE [LARGE SCALE GENOMIC DNA]</scope>
    <source>
        <strain evidence="17">cv. Miyagawa wase</strain>
    </source>
</reference>
<evidence type="ECO:0000256" key="4">
    <source>
        <dbReference type="ARBA" id="ARBA00022737"/>
    </source>
</evidence>
<dbReference type="PROSITE" id="PS52046">
    <property type="entry name" value="ZF_C2HC_NPR"/>
    <property type="match status" value="1"/>
</dbReference>
<keyword evidence="8" id="KW-0862">Zinc</keyword>
<name>A0A2H5QGZ9_CITUN</name>
<organism evidence="16 17">
    <name type="scientific">Citrus unshiu</name>
    <name type="common">Satsuma mandarin</name>
    <name type="synonym">Citrus nobilis var. unshiu</name>
    <dbReference type="NCBI Taxonomy" id="55188"/>
    <lineage>
        <taxon>Eukaryota</taxon>
        <taxon>Viridiplantae</taxon>
        <taxon>Streptophyta</taxon>
        <taxon>Embryophyta</taxon>
        <taxon>Tracheophyta</taxon>
        <taxon>Spermatophyta</taxon>
        <taxon>Magnoliopsida</taxon>
        <taxon>eudicotyledons</taxon>
        <taxon>Gunneridae</taxon>
        <taxon>Pentapetalae</taxon>
        <taxon>rosids</taxon>
        <taxon>malvids</taxon>
        <taxon>Sapindales</taxon>
        <taxon>Rutaceae</taxon>
        <taxon>Aurantioideae</taxon>
        <taxon>Citrus</taxon>
    </lineage>
</organism>
<dbReference type="PANTHER" id="PTHR46475:SF7">
    <property type="entry name" value="REGULATORY PROTEIN, PUTATIVE-RELATED"/>
    <property type="match status" value="1"/>
</dbReference>
<sequence>MVLDGIMENANEKSASLSFVSSNPTCWSINQSTGTCDLDNLNLRRQSSNPEEPSLDAEIVVEGKSVAVNRSILSERSQFFRRLFNLRNDGSVSEGKPKYLLTDLVPHGKVGYEAFNDTLHYIYTGKLKAPPPEVSACVDDACVHVSCPPTINYVIELMYASAALQMKKLVIRLELWLLNLVEKELPDEVSSEIKSLRVKSNQESEANIVEVDPMHAKIVRRIHKALDSDDVELLKLLLDVSSVTLDDAYALHYAAAYCNPKVFKEVLNMGSAGLNLKDARGQTVLHVAARRNEPEVMVTVLSKGACASETTSDGQTAVAICRRMTRRKDYLEATKQGQGTNKDRLCIDVLEREMRRNSMSENLAMPTEVMDDHFQAELDYLENRVAFVRLFPSEARVAMEIAGADTATSLSALGQKGLSGNLKEIDLNETPSMQVKRRQLRLLTLLKTVETGHLYFPHCSEVVVEFIDCYHCSEVVDEFLYCDWSDASLLEKGTPEEQILRRAYFMKLKEDMQEALCKDVAYHRHSGLPSSWSAFYKYLAAESNRSVGHANRRLLNFVEKALVEDEIPILVAAFHCQLNPLRSHRVQRVVRSNLDDVCLLKELPDEVSCEIKSLSVKSSQECEVNIAEVDPMHAKKSQKNPQGTGL</sequence>
<comment type="subcellular location">
    <subcellularLocation>
        <location evidence="1">Nucleus</location>
    </subcellularLocation>
</comment>
<dbReference type="Proteomes" id="UP000236630">
    <property type="component" value="Unassembled WGS sequence"/>
</dbReference>
<accession>A0A2H5QGZ9</accession>
<dbReference type="InterPro" id="IPR002110">
    <property type="entry name" value="Ankyrin_rpt"/>
</dbReference>
<keyword evidence="17" id="KW-1185">Reference proteome</keyword>
<evidence type="ECO:0000259" key="15">
    <source>
        <dbReference type="PROSITE" id="PS52046"/>
    </source>
</evidence>
<dbReference type="SMART" id="SM00225">
    <property type="entry name" value="BTB"/>
    <property type="match status" value="1"/>
</dbReference>
<evidence type="ECO:0000256" key="13">
    <source>
        <dbReference type="PROSITE-ProRule" id="PRU01391"/>
    </source>
</evidence>
<evidence type="ECO:0000256" key="3">
    <source>
        <dbReference type="ARBA" id="ARBA00022723"/>
    </source>
</evidence>
<evidence type="ECO:0000256" key="11">
    <source>
        <dbReference type="ARBA" id="ARBA00044947"/>
    </source>
</evidence>
<keyword evidence="4" id="KW-0677">Repeat</keyword>
<dbReference type="GO" id="GO:2000031">
    <property type="term" value="P:regulation of salicylic acid mediated signaling pathway"/>
    <property type="evidence" value="ECO:0007669"/>
    <property type="project" value="InterPro"/>
</dbReference>